<dbReference type="AlphaFoldDB" id="A0A8J3RRP7"/>
<keyword evidence="1 6" id="KW-0378">Hydrolase</keyword>
<name>A0A8J3RRP7_9ACTN</name>
<evidence type="ECO:0000313" key="6">
    <source>
        <dbReference type="EMBL" id="GIH79979.1"/>
    </source>
</evidence>
<evidence type="ECO:0000313" key="7">
    <source>
        <dbReference type="Proteomes" id="UP000616724"/>
    </source>
</evidence>
<feature type="transmembrane region" description="Helical" evidence="5">
    <location>
        <begin position="6"/>
        <end position="26"/>
    </location>
</feature>
<dbReference type="Gene3D" id="3.40.50.1820">
    <property type="entry name" value="alpha/beta hydrolase"/>
    <property type="match status" value="1"/>
</dbReference>
<evidence type="ECO:0000256" key="1">
    <source>
        <dbReference type="ARBA" id="ARBA00022801"/>
    </source>
</evidence>
<evidence type="ECO:0000256" key="3">
    <source>
        <dbReference type="ARBA" id="ARBA00023098"/>
    </source>
</evidence>
<reference evidence="6 7" key="1">
    <citation type="submission" date="2021-01" db="EMBL/GenBank/DDBJ databases">
        <title>Whole genome shotgun sequence of Planobispora longispora NBRC 13918.</title>
        <authorList>
            <person name="Komaki H."/>
            <person name="Tamura T."/>
        </authorList>
    </citation>
    <scope>NUCLEOTIDE SEQUENCE [LARGE SCALE GENOMIC DNA]</scope>
    <source>
        <strain evidence="6 7">NBRC 13918</strain>
    </source>
</reference>
<dbReference type="Pfam" id="PF03403">
    <property type="entry name" value="PAF-AH_p_II"/>
    <property type="match status" value="1"/>
</dbReference>
<dbReference type="InterPro" id="IPR029058">
    <property type="entry name" value="AB_hydrolase_fold"/>
</dbReference>
<keyword evidence="7" id="KW-1185">Reference proteome</keyword>
<keyword evidence="2" id="KW-0442">Lipid degradation</keyword>
<evidence type="ECO:0000256" key="4">
    <source>
        <dbReference type="SAM" id="MobiDB-lite"/>
    </source>
</evidence>
<feature type="transmembrane region" description="Helical" evidence="5">
    <location>
        <begin position="62"/>
        <end position="82"/>
    </location>
</feature>
<dbReference type="GO" id="GO:0003847">
    <property type="term" value="F:1-alkyl-2-acetylglycerophosphocholine esterase activity"/>
    <property type="evidence" value="ECO:0007669"/>
    <property type="project" value="TreeGrafter"/>
</dbReference>
<evidence type="ECO:0000256" key="5">
    <source>
        <dbReference type="SAM" id="Phobius"/>
    </source>
</evidence>
<dbReference type="EMBL" id="BOOH01000054">
    <property type="protein sequence ID" value="GIH79979.1"/>
    <property type="molecule type" value="Genomic_DNA"/>
</dbReference>
<dbReference type="PANTHER" id="PTHR10272">
    <property type="entry name" value="PLATELET-ACTIVATING FACTOR ACETYLHYDROLASE"/>
    <property type="match status" value="1"/>
</dbReference>
<dbReference type="SUPFAM" id="SSF53474">
    <property type="entry name" value="alpha/beta-Hydrolases"/>
    <property type="match status" value="1"/>
</dbReference>
<keyword evidence="5" id="KW-0472">Membrane</keyword>
<feature type="transmembrane region" description="Helical" evidence="5">
    <location>
        <begin position="94"/>
        <end position="118"/>
    </location>
</feature>
<evidence type="ECO:0000256" key="2">
    <source>
        <dbReference type="ARBA" id="ARBA00022963"/>
    </source>
</evidence>
<keyword evidence="5" id="KW-0812">Transmembrane</keyword>
<dbReference type="RefSeq" id="WP_239317463.1">
    <property type="nucleotide sequence ID" value="NZ_BOOH01000054.1"/>
</dbReference>
<gene>
    <name evidence="6" type="ORF">Plo01_64080</name>
</gene>
<dbReference type="Proteomes" id="UP000616724">
    <property type="component" value="Unassembled WGS sequence"/>
</dbReference>
<dbReference type="GO" id="GO:0016042">
    <property type="term" value="P:lipid catabolic process"/>
    <property type="evidence" value="ECO:0007669"/>
    <property type="project" value="UniProtKB-KW"/>
</dbReference>
<protein>
    <submittedName>
        <fullName evidence="6">Carboxylic ester hydrolase</fullName>
    </submittedName>
</protein>
<feature type="region of interest" description="Disordered" evidence="4">
    <location>
        <begin position="480"/>
        <end position="504"/>
    </location>
</feature>
<dbReference type="PANTHER" id="PTHR10272:SF0">
    <property type="entry name" value="PLATELET-ACTIVATING FACTOR ACETYLHYDROLASE"/>
    <property type="match status" value="1"/>
</dbReference>
<feature type="transmembrane region" description="Helical" evidence="5">
    <location>
        <begin position="38"/>
        <end position="56"/>
    </location>
</feature>
<feature type="compositionally biased region" description="Basic and acidic residues" evidence="4">
    <location>
        <begin position="480"/>
        <end position="491"/>
    </location>
</feature>
<keyword evidence="5" id="KW-1133">Transmembrane helix</keyword>
<keyword evidence="3" id="KW-0443">Lipid metabolism</keyword>
<sequence length="504" mass="52763">MTEIIAGLHLSPLEFLVLLGAVALVAARWFPPVARPRVTIAAAAVLVPSAIALSAVGIRWQMLPVLAGAAVASPFAFSPLLRRRAGRPAWRARWWLALPGSAACVGLIATGPVAAWAFPVPVFPEPSGRFAVGAHVVQWTDPHRPESFTADPHDRRTVVVQLWYPARKSPAGARRAQYLGRAEREARTVSGALARGVGLPGFLVDGVPRARTHSVFDAPVAAGDERFPIVLFSPGSGGVRTQNTAWAEELASHGYAVAALDHPYDSAAVVLADGRTIHATIASTGDRDEDAELAAGWTAVRAADLSFVLTQLDRLGRGEITGPLTGRLDTDRVAVTGHSMGGAAALQAARQDRRVDAAIDLDGYPHGPVSPSLRQPTLALTQAVTPGTDPRYLPRLTEVLELGTATNYRLTIPGAAHLTFMDGPLYLPPVPSIAGSLGRAGSPHVVAATTLAFLDATLRHEPGDLAGVLSAYGDLSVHHPDAGGAVKERPGKTTARVPAGAEGN</sequence>
<comment type="caution">
    <text evidence="6">The sequence shown here is derived from an EMBL/GenBank/DDBJ whole genome shotgun (WGS) entry which is preliminary data.</text>
</comment>
<proteinExistence type="predicted"/>
<accession>A0A8J3RRP7</accession>
<organism evidence="6 7">
    <name type="scientific">Planobispora longispora</name>
    <dbReference type="NCBI Taxonomy" id="28887"/>
    <lineage>
        <taxon>Bacteria</taxon>
        <taxon>Bacillati</taxon>
        <taxon>Actinomycetota</taxon>
        <taxon>Actinomycetes</taxon>
        <taxon>Streptosporangiales</taxon>
        <taxon>Streptosporangiaceae</taxon>
        <taxon>Planobispora</taxon>
    </lineage>
</organism>